<feature type="compositionally biased region" description="Basic and acidic residues" evidence="5">
    <location>
        <begin position="182"/>
        <end position="191"/>
    </location>
</feature>
<dbReference type="GO" id="GO:0005634">
    <property type="term" value="C:nucleus"/>
    <property type="evidence" value="ECO:0007669"/>
    <property type="project" value="UniProtKB-SubCell"/>
</dbReference>
<evidence type="ECO:0000256" key="1">
    <source>
        <dbReference type="ARBA" id="ARBA00004123"/>
    </source>
</evidence>
<dbReference type="Proteomes" id="UP001209570">
    <property type="component" value="Unassembled WGS sequence"/>
</dbReference>
<dbReference type="PRINTS" id="PR00056">
    <property type="entry name" value="HSFDOMAIN"/>
</dbReference>
<dbReference type="InterPro" id="IPR036390">
    <property type="entry name" value="WH_DNA-bd_sf"/>
</dbReference>
<evidence type="ECO:0000256" key="2">
    <source>
        <dbReference type="ARBA" id="ARBA00023125"/>
    </source>
</evidence>
<dbReference type="Pfam" id="PF00447">
    <property type="entry name" value="HSF_DNA-bind"/>
    <property type="match status" value="1"/>
</dbReference>
<name>A0AAD5Q7D6_PYTIN</name>
<feature type="region of interest" description="Disordered" evidence="5">
    <location>
        <begin position="178"/>
        <end position="210"/>
    </location>
</feature>
<dbReference type="Gene3D" id="1.10.10.10">
    <property type="entry name" value="Winged helix-like DNA-binding domain superfamily/Winged helix DNA-binding domain"/>
    <property type="match status" value="1"/>
</dbReference>
<keyword evidence="8" id="KW-1185">Reference proteome</keyword>
<protein>
    <recommendedName>
        <fullName evidence="6">HSF-type DNA-binding domain-containing protein</fullName>
    </recommendedName>
</protein>
<keyword evidence="3" id="KW-0539">Nucleus</keyword>
<evidence type="ECO:0000313" key="8">
    <source>
        <dbReference type="Proteomes" id="UP001209570"/>
    </source>
</evidence>
<evidence type="ECO:0000256" key="4">
    <source>
        <dbReference type="RuleBase" id="RU004020"/>
    </source>
</evidence>
<evidence type="ECO:0000256" key="5">
    <source>
        <dbReference type="SAM" id="MobiDB-lite"/>
    </source>
</evidence>
<dbReference type="PANTHER" id="PTHR10015">
    <property type="entry name" value="HEAT SHOCK TRANSCRIPTION FACTOR"/>
    <property type="match status" value="1"/>
</dbReference>
<sequence length="381" mass="42796">MTVAFLAMPSAPVPLSSPSSSSSPALLATRLGSEDAATPAYKVPKFLRSLYSILRNEDASVVNWVQNQELKPNRVTAFHILDLDRFEQEILPKYFKHSKFASFQRQLNNFGFRKWTKTQSSGVCTFSHNSFPPDPKQIGVLRASIREQWRPKGATETKRRVGNGITKAERKLQEQVQQRMQMLREQRKQPTEVRSQSQRRSSVEISRPESFSELLKTPLTTSSGLEAFKCPTHQPATKQLARPMTSDWGLTSGGFQAFSSPVKAPLPPLQQSPQFAHVSYDNTVDITTYHQHENTSPQPEPLPLKLEPAPLTGQIMAMHPTVAIPPWNWEQSALQPSFEPHPYHVGMNGAWQSSMPGQVSVSVSPSTIEEFTFDNLLLFTE</sequence>
<dbReference type="GO" id="GO:0003700">
    <property type="term" value="F:DNA-binding transcription factor activity"/>
    <property type="evidence" value="ECO:0007669"/>
    <property type="project" value="InterPro"/>
</dbReference>
<organism evidence="7 8">
    <name type="scientific">Pythium insidiosum</name>
    <name type="common">Pythiosis disease agent</name>
    <dbReference type="NCBI Taxonomy" id="114742"/>
    <lineage>
        <taxon>Eukaryota</taxon>
        <taxon>Sar</taxon>
        <taxon>Stramenopiles</taxon>
        <taxon>Oomycota</taxon>
        <taxon>Peronosporomycetes</taxon>
        <taxon>Pythiales</taxon>
        <taxon>Pythiaceae</taxon>
        <taxon>Pythium</taxon>
    </lineage>
</organism>
<dbReference type="SMART" id="SM00415">
    <property type="entry name" value="HSF"/>
    <property type="match status" value="1"/>
</dbReference>
<evidence type="ECO:0000313" key="7">
    <source>
        <dbReference type="EMBL" id="KAJ0398305.1"/>
    </source>
</evidence>
<dbReference type="SUPFAM" id="SSF46785">
    <property type="entry name" value="Winged helix' DNA-binding domain"/>
    <property type="match status" value="1"/>
</dbReference>
<dbReference type="FunFam" id="1.10.10.10:FF:000286">
    <property type="entry name" value="Heat shock transcription factor"/>
    <property type="match status" value="1"/>
</dbReference>
<comment type="caution">
    <text evidence="7">The sequence shown here is derived from an EMBL/GenBank/DDBJ whole genome shotgun (WGS) entry which is preliminary data.</text>
</comment>
<proteinExistence type="inferred from homology"/>
<evidence type="ECO:0000259" key="6">
    <source>
        <dbReference type="SMART" id="SM00415"/>
    </source>
</evidence>
<comment type="subcellular location">
    <subcellularLocation>
        <location evidence="1">Nucleus</location>
    </subcellularLocation>
</comment>
<keyword evidence="2" id="KW-0238">DNA-binding</keyword>
<evidence type="ECO:0000256" key="3">
    <source>
        <dbReference type="ARBA" id="ARBA00023242"/>
    </source>
</evidence>
<accession>A0AAD5Q7D6</accession>
<gene>
    <name evidence="7" type="ORF">P43SY_000827</name>
</gene>
<dbReference type="EMBL" id="JAKCXM010000221">
    <property type="protein sequence ID" value="KAJ0398305.1"/>
    <property type="molecule type" value="Genomic_DNA"/>
</dbReference>
<reference evidence="7" key="1">
    <citation type="submission" date="2021-12" db="EMBL/GenBank/DDBJ databases">
        <title>Prjna785345.</title>
        <authorList>
            <person name="Rujirawat T."/>
            <person name="Krajaejun T."/>
        </authorList>
    </citation>
    <scope>NUCLEOTIDE SEQUENCE</scope>
    <source>
        <strain evidence="7">Pi057C3</strain>
    </source>
</reference>
<dbReference type="AlphaFoldDB" id="A0AAD5Q7D6"/>
<feature type="domain" description="HSF-type DNA-binding" evidence="6">
    <location>
        <begin position="42"/>
        <end position="147"/>
    </location>
</feature>
<dbReference type="InterPro" id="IPR036388">
    <property type="entry name" value="WH-like_DNA-bd_sf"/>
</dbReference>
<dbReference type="GO" id="GO:0043565">
    <property type="term" value="F:sequence-specific DNA binding"/>
    <property type="evidence" value="ECO:0007669"/>
    <property type="project" value="InterPro"/>
</dbReference>
<dbReference type="PANTHER" id="PTHR10015:SF427">
    <property type="entry name" value="HEAT SHOCK FACTOR PROTEIN"/>
    <property type="match status" value="1"/>
</dbReference>
<feature type="compositionally biased region" description="Low complexity" evidence="5">
    <location>
        <begin position="192"/>
        <end position="205"/>
    </location>
</feature>
<dbReference type="InterPro" id="IPR000232">
    <property type="entry name" value="HSF_DNA-bd"/>
</dbReference>
<comment type="similarity">
    <text evidence="4">Belongs to the HSF family.</text>
</comment>